<evidence type="ECO:0000313" key="3">
    <source>
        <dbReference type="Proteomes" id="UP001516472"/>
    </source>
</evidence>
<feature type="region of interest" description="Disordered" evidence="1">
    <location>
        <begin position="24"/>
        <end position="142"/>
    </location>
</feature>
<reference evidence="2 3" key="1">
    <citation type="submission" date="2020-02" db="EMBL/GenBank/DDBJ databases">
        <authorList>
            <person name="Babadi Z.K."/>
            <person name="Risdian C."/>
            <person name="Ebrahimipour G.H."/>
            <person name="Wink J."/>
        </authorList>
    </citation>
    <scope>NUCLEOTIDE SEQUENCE [LARGE SCALE GENOMIC DNA]</scope>
    <source>
        <strain evidence="2 3">ZKHCc1 1396</strain>
    </source>
</reference>
<evidence type="ECO:0000313" key="2">
    <source>
        <dbReference type="EMBL" id="MBE4750728.1"/>
    </source>
</evidence>
<dbReference type="Proteomes" id="UP001516472">
    <property type="component" value="Unassembled WGS sequence"/>
</dbReference>
<comment type="caution">
    <text evidence="2">The sequence shown here is derived from an EMBL/GenBank/DDBJ whole genome shotgun (WGS) entry which is preliminary data.</text>
</comment>
<evidence type="ECO:0000256" key="1">
    <source>
        <dbReference type="SAM" id="MobiDB-lite"/>
    </source>
</evidence>
<dbReference type="EMBL" id="JAAIYO010000006">
    <property type="protein sequence ID" value="MBE4750728.1"/>
    <property type="molecule type" value="Genomic_DNA"/>
</dbReference>
<feature type="compositionally biased region" description="Low complexity" evidence="1">
    <location>
        <begin position="107"/>
        <end position="116"/>
    </location>
</feature>
<accession>A0ABR9PS23</accession>
<evidence type="ECO:0008006" key="4">
    <source>
        <dbReference type="Google" id="ProtNLM"/>
    </source>
</evidence>
<name>A0ABR9PS23_9BACT</name>
<gene>
    <name evidence="2" type="ORF">G4177_21390</name>
</gene>
<organism evidence="2 3">
    <name type="scientific">Corallococcus soli</name>
    <dbReference type="NCBI Taxonomy" id="2710757"/>
    <lineage>
        <taxon>Bacteria</taxon>
        <taxon>Pseudomonadati</taxon>
        <taxon>Myxococcota</taxon>
        <taxon>Myxococcia</taxon>
        <taxon>Myxococcales</taxon>
        <taxon>Cystobacterineae</taxon>
        <taxon>Myxococcaceae</taxon>
        <taxon>Corallococcus</taxon>
    </lineage>
</organism>
<proteinExistence type="predicted"/>
<keyword evidence="3" id="KW-1185">Reference proteome</keyword>
<dbReference type="RefSeq" id="WP_193427931.1">
    <property type="nucleotide sequence ID" value="NZ_JAAIYO010000006.1"/>
</dbReference>
<sequence>MRGFGRGAVAVLVGGALGLWGCGGEQPPQAQSGFQDPVQMQHREKDDRASTTVNNHVRDTAEMSRGGRPYDSDRAGTGGSGRQVGGGAALGTGLADSYRGTGGAGLDAGTDAGTAGMAPRSGMNPGAPDAGSGDRMDAGSRR</sequence>
<feature type="compositionally biased region" description="Basic and acidic residues" evidence="1">
    <location>
        <begin position="132"/>
        <end position="142"/>
    </location>
</feature>
<feature type="compositionally biased region" description="Gly residues" evidence="1">
    <location>
        <begin position="76"/>
        <end position="90"/>
    </location>
</feature>
<protein>
    <recommendedName>
        <fullName evidence="4">Lipoprotein</fullName>
    </recommendedName>
</protein>